<evidence type="ECO:0000256" key="7">
    <source>
        <dbReference type="SAM" id="Phobius"/>
    </source>
</evidence>
<keyword evidence="7" id="KW-1133">Transmembrane helix</keyword>
<dbReference type="PROSITE" id="PS00039">
    <property type="entry name" value="DEAD_ATP_HELICASE"/>
    <property type="match status" value="1"/>
</dbReference>
<dbReference type="GO" id="GO:0003724">
    <property type="term" value="F:RNA helicase activity"/>
    <property type="evidence" value="ECO:0007669"/>
    <property type="project" value="UniProtKB-EC"/>
</dbReference>
<name>A0A9P1FR80_9DINO</name>
<evidence type="ECO:0000256" key="3">
    <source>
        <dbReference type="ARBA" id="ARBA00022806"/>
    </source>
</evidence>
<dbReference type="InterPro" id="IPR044742">
    <property type="entry name" value="DEAD/DEAH_RhlB"/>
</dbReference>
<evidence type="ECO:0000256" key="5">
    <source>
        <dbReference type="RuleBase" id="RU365068"/>
    </source>
</evidence>
<dbReference type="InterPro" id="IPR027417">
    <property type="entry name" value="P-loop_NTPase"/>
</dbReference>
<reference evidence="9" key="1">
    <citation type="submission" date="2022-10" db="EMBL/GenBank/DDBJ databases">
        <authorList>
            <person name="Chen Y."/>
            <person name="Dougan E. K."/>
            <person name="Chan C."/>
            <person name="Rhodes N."/>
            <person name="Thang M."/>
        </authorList>
    </citation>
    <scope>NUCLEOTIDE SEQUENCE</scope>
</reference>
<dbReference type="CDD" id="cd00268">
    <property type="entry name" value="DEADc"/>
    <property type="match status" value="1"/>
</dbReference>
<dbReference type="PANTHER" id="PTHR24031">
    <property type="entry name" value="RNA HELICASE"/>
    <property type="match status" value="1"/>
</dbReference>
<evidence type="ECO:0000256" key="4">
    <source>
        <dbReference type="ARBA" id="ARBA00022840"/>
    </source>
</evidence>
<comment type="catalytic activity">
    <reaction evidence="5">
        <text>ATP + H2O = ADP + phosphate + H(+)</text>
        <dbReference type="Rhea" id="RHEA:13065"/>
        <dbReference type="ChEBI" id="CHEBI:15377"/>
        <dbReference type="ChEBI" id="CHEBI:15378"/>
        <dbReference type="ChEBI" id="CHEBI:30616"/>
        <dbReference type="ChEBI" id="CHEBI:43474"/>
        <dbReference type="ChEBI" id="CHEBI:456216"/>
        <dbReference type="EC" id="3.6.4.13"/>
    </reaction>
</comment>
<dbReference type="GO" id="GO:0005524">
    <property type="term" value="F:ATP binding"/>
    <property type="evidence" value="ECO:0007669"/>
    <property type="project" value="UniProtKB-UniRule"/>
</dbReference>
<evidence type="ECO:0000256" key="2">
    <source>
        <dbReference type="ARBA" id="ARBA00022801"/>
    </source>
</evidence>
<evidence type="ECO:0000313" key="11">
    <source>
        <dbReference type="Proteomes" id="UP001152797"/>
    </source>
</evidence>
<keyword evidence="3 5" id="KW-0347">Helicase</keyword>
<comment type="domain">
    <text evidence="5">The Q motif is unique to and characteristic of the DEAD box family of RNA helicases and controls ATP binding and hydrolysis.</text>
</comment>
<keyword evidence="2 5" id="KW-0378">Hydrolase</keyword>
<keyword evidence="7" id="KW-0472">Membrane</keyword>
<dbReference type="Pfam" id="PF00270">
    <property type="entry name" value="DEAD"/>
    <property type="match status" value="1"/>
</dbReference>
<dbReference type="Gene3D" id="3.40.50.300">
    <property type="entry name" value="P-loop containing nucleotide triphosphate hydrolases"/>
    <property type="match status" value="1"/>
</dbReference>
<evidence type="ECO:0000313" key="9">
    <source>
        <dbReference type="EMBL" id="CAI3985176.1"/>
    </source>
</evidence>
<keyword evidence="4 5" id="KW-0067">ATP-binding</keyword>
<proteinExistence type="inferred from homology"/>
<accession>A0A9P1FR80</accession>
<feature type="compositionally biased region" description="Basic and acidic residues" evidence="6">
    <location>
        <begin position="54"/>
        <end position="95"/>
    </location>
</feature>
<keyword evidence="5" id="KW-0694">RNA-binding</keyword>
<keyword evidence="7" id="KW-0812">Transmembrane</keyword>
<protein>
    <recommendedName>
        <fullName evidence="5">ATP-dependent RNA helicase</fullName>
        <ecNumber evidence="5">3.6.4.13</ecNumber>
    </recommendedName>
</protein>
<dbReference type="EMBL" id="CAMXCT030000965">
    <property type="protein sequence ID" value="CAL4772488.1"/>
    <property type="molecule type" value="Genomic_DNA"/>
</dbReference>
<dbReference type="InterPro" id="IPR011545">
    <property type="entry name" value="DEAD/DEAH_box_helicase_dom"/>
</dbReference>
<reference evidence="10" key="2">
    <citation type="submission" date="2024-04" db="EMBL/GenBank/DDBJ databases">
        <authorList>
            <person name="Chen Y."/>
            <person name="Shah S."/>
            <person name="Dougan E. K."/>
            <person name="Thang M."/>
            <person name="Chan C."/>
        </authorList>
    </citation>
    <scope>NUCLEOTIDE SEQUENCE [LARGE SCALE GENOMIC DNA]</scope>
</reference>
<dbReference type="EC" id="3.6.4.13" evidence="5"/>
<dbReference type="GO" id="GO:0016787">
    <property type="term" value="F:hydrolase activity"/>
    <property type="evidence" value="ECO:0007669"/>
    <property type="project" value="UniProtKB-KW"/>
</dbReference>
<dbReference type="InterPro" id="IPR000629">
    <property type="entry name" value="RNA-helicase_DEAD-box_CS"/>
</dbReference>
<dbReference type="Proteomes" id="UP001152797">
    <property type="component" value="Unassembled WGS sequence"/>
</dbReference>
<feature type="domain" description="Helicase ATP-binding" evidence="8">
    <location>
        <begin position="189"/>
        <end position="363"/>
    </location>
</feature>
<evidence type="ECO:0000313" key="10">
    <source>
        <dbReference type="EMBL" id="CAL1138551.1"/>
    </source>
</evidence>
<dbReference type="PROSITE" id="PS51192">
    <property type="entry name" value="HELICASE_ATP_BIND_1"/>
    <property type="match status" value="1"/>
</dbReference>
<dbReference type="SMART" id="SM00487">
    <property type="entry name" value="DEXDc"/>
    <property type="match status" value="1"/>
</dbReference>
<feature type="transmembrane region" description="Helical" evidence="7">
    <location>
        <begin position="592"/>
        <end position="624"/>
    </location>
</feature>
<feature type="transmembrane region" description="Helical" evidence="7">
    <location>
        <begin position="459"/>
        <end position="479"/>
    </location>
</feature>
<keyword evidence="11" id="KW-1185">Reference proteome</keyword>
<dbReference type="OrthoDB" id="193716at2759"/>
<dbReference type="AlphaFoldDB" id="A0A9P1FR80"/>
<dbReference type="GO" id="GO:0003723">
    <property type="term" value="F:RNA binding"/>
    <property type="evidence" value="ECO:0007669"/>
    <property type="project" value="UniProtKB-UniRule"/>
</dbReference>
<evidence type="ECO:0000256" key="1">
    <source>
        <dbReference type="ARBA" id="ARBA00022741"/>
    </source>
</evidence>
<gene>
    <name evidence="9" type="ORF">C1SCF055_LOCUS12652</name>
</gene>
<sequence>MHGKADSKKKRKSSSDGPRKTREPSSSSASVKRSKAKEKVSKEKGRKSSSSPSRRKDKDSKETKESKDKDQNKEKSKESKEKDEKEKERQKERRQDLTLVGRGVFSHFPRGLVFNKWTEHSAAPPVSGRVLLRVVVHRRRWAMGIGFGTKDVTARGDPEYDRSFFGLYHGGGSINCCALGQRYYKTAQEEWPENRLAILIDSDARSMQCFCGLQPFGELFAELPKEVALLVISPTRELALQIHREAEMLLSTHEIPSMCMIGGTSTRHDQVLVRRKKPRVLIATPGRLLEHLERTYLFPTLFDKLQTFVLDEADRLLSLGFLPEVREIVSYLPSRRRTMLFSATMPETVMDVISKACRGNYRYIDCIEEESQSTALMAQQFYVVLPGHQCLAALYNLIINEMASNRYNYKILVFFATARMTTFMAQFFRQQLRIGVYEIHRRREALMNMEFWAPLSPEAQVGVFAVQVLMMLYLSLSFLNKQTILKVASMVRSWLFSRGPDSSDPLRIKKRVILKIRQALAPYVLALVLWLTSLFFAGFVYSGWVLSNSLGANFHFDRHALACAMMLLCQSSGAALLCALRWKKANGVLLDLGYGMMMVSLSITTLPGVCPGEILTVVVCLVWIVRLALLPLANSMLWVMLANLGCSICMRLRLQRRILNHPGDLGTVAEQLVTVDLAVLSLCCVTWLCAQIAMGYNADQQMETQELKAESNACASLLATICDAHFFLNKQLNFEQHERTLSSILVQSSHTKDRSFAQFLATPQDQERFVRTAELAGANHSPLAQVMHVGMRDGLGNVIPVQVFHIALFDLKGEARHLVG</sequence>
<feature type="compositionally biased region" description="Basic and acidic residues" evidence="6">
    <location>
        <begin position="13"/>
        <end position="23"/>
    </location>
</feature>
<organism evidence="9">
    <name type="scientific">Cladocopium goreaui</name>
    <dbReference type="NCBI Taxonomy" id="2562237"/>
    <lineage>
        <taxon>Eukaryota</taxon>
        <taxon>Sar</taxon>
        <taxon>Alveolata</taxon>
        <taxon>Dinophyceae</taxon>
        <taxon>Suessiales</taxon>
        <taxon>Symbiodiniaceae</taxon>
        <taxon>Cladocopium</taxon>
    </lineage>
</organism>
<comment type="caution">
    <text evidence="9">The sequence shown here is derived from an EMBL/GenBank/DDBJ whole genome shotgun (WGS) entry which is preliminary data.</text>
</comment>
<feature type="transmembrane region" description="Helical" evidence="7">
    <location>
        <begin position="559"/>
        <end position="580"/>
    </location>
</feature>
<evidence type="ECO:0000259" key="8">
    <source>
        <dbReference type="PROSITE" id="PS51192"/>
    </source>
</evidence>
<dbReference type="SUPFAM" id="SSF52540">
    <property type="entry name" value="P-loop containing nucleoside triphosphate hydrolases"/>
    <property type="match status" value="1"/>
</dbReference>
<keyword evidence="1 5" id="KW-0547">Nucleotide-binding</keyword>
<comment type="similarity">
    <text evidence="5">Belongs to the DEAD box helicase family.</text>
</comment>
<feature type="region of interest" description="Disordered" evidence="6">
    <location>
        <begin position="1"/>
        <end position="95"/>
    </location>
</feature>
<dbReference type="InterPro" id="IPR014001">
    <property type="entry name" value="Helicase_ATP-bd"/>
</dbReference>
<feature type="non-terminal residue" evidence="9">
    <location>
        <position position="1"/>
    </location>
</feature>
<feature type="transmembrane region" description="Helical" evidence="7">
    <location>
        <begin position="519"/>
        <end position="539"/>
    </location>
</feature>
<dbReference type="EMBL" id="CAMXCT010000965">
    <property type="protein sequence ID" value="CAI3985176.1"/>
    <property type="molecule type" value="Genomic_DNA"/>
</dbReference>
<comment type="function">
    <text evidence="5">RNA helicase.</text>
</comment>
<evidence type="ECO:0000256" key="6">
    <source>
        <dbReference type="SAM" id="MobiDB-lite"/>
    </source>
</evidence>
<dbReference type="EMBL" id="CAMXCT020000965">
    <property type="protein sequence ID" value="CAL1138551.1"/>
    <property type="molecule type" value="Genomic_DNA"/>
</dbReference>